<evidence type="ECO:0000313" key="2">
    <source>
        <dbReference type="Proteomes" id="UP000593571"/>
    </source>
</evidence>
<gene>
    <name evidence="1" type="ORF">HJG63_017297</name>
</gene>
<accession>A0A7J8C446</accession>
<dbReference type="AlphaFoldDB" id="A0A7J8C446"/>
<dbReference type="Proteomes" id="UP000593571">
    <property type="component" value="Unassembled WGS sequence"/>
</dbReference>
<keyword evidence="2" id="KW-1185">Reference proteome</keyword>
<dbReference type="EMBL" id="JACASE010000015">
    <property type="protein sequence ID" value="KAF6405651.1"/>
    <property type="molecule type" value="Genomic_DNA"/>
</dbReference>
<sequence length="84" mass="9294">MEYKAHRSLLYLLSPDPMSKVKVFRGPQTYKAFLPAMLTNDHGHLVCISSIAGLIGIKKLTGKTNGMFHNCTTSPNFNLHSSSE</sequence>
<dbReference type="InterPro" id="IPR036291">
    <property type="entry name" value="NAD(P)-bd_dom_sf"/>
</dbReference>
<proteinExistence type="predicted"/>
<comment type="caution">
    <text evidence="1">The sequence shown here is derived from an EMBL/GenBank/DDBJ whole genome shotgun (WGS) entry which is preliminary data.</text>
</comment>
<evidence type="ECO:0000313" key="1">
    <source>
        <dbReference type="EMBL" id="KAF6405651.1"/>
    </source>
</evidence>
<protein>
    <submittedName>
        <fullName evidence="1">Short chain dehydrogenase/reductase family 16C member 5</fullName>
    </submittedName>
</protein>
<name>A0A7J8C446_ROUAE</name>
<dbReference type="SUPFAM" id="SSF51735">
    <property type="entry name" value="NAD(P)-binding Rossmann-fold domains"/>
    <property type="match status" value="1"/>
</dbReference>
<reference evidence="1 2" key="1">
    <citation type="journal article" date="2020" name="Nature">
        <title>Six reference-quality genomes reveal evolution of bat adaptations.</title>
        <authorList>
            <person name="Jebb D."/>
            <person name="Huang Z."/>
            <person name="Pippel M."/>
            <person name="Hughes G.M."/>
            <person name="Lavrichenko K."/>
            <person name="Devanna P."/>
            <person name="Winkler S."/>
            <person name="Jermiin L.S."/>
            <person name="Skirmuntt E.C."/>
            <person name="Katzourakis A."/>
            <person name="Burkitt-Gray L."/>
            <person name="Ray D.A."/>
            <person name="Sullivan K.A.M."/>
            <person name="Roscito J.G."/>
            <person name="Kirilenko B.M."/>
            <person name="Davalos L.M."/>
            <person name="Corthals A.P."/>
            <person name="Power M.L."/>
            <person name="Jones G."/>
            <person name="Ransome R.D."/>
            <person name="Dechmann D.K.N."/>
            <person name="Locatelli A.G."/>
            <person name="Puechmaille S.J."/>
            <person name="Fedrigo O."/>
            <person name="Jarvis E.D."/>
            <person name="Hiller M."/>
            <person name="Vernes S.C."/>
            <person name="Myers E.W."/>
            <person name="Teeling E.C."/>
        </authorList>
    </citation>
    <scope>NUCLEOTIDE SEQUENCE [LARGE SCALE GENOMIC DNA]</scope>
    <source>
        <strain evidence="1">MRouAeg1</strain>
        <tissue evidence="1">Muscle</tissue>
    </source>
</reference>
<organism evidence="1 2">
    <name type="scientific">Rousettus aegyptiacus</name>
    <name type="common">Egyptian fruit bat</name>
    <name type="synonym">Pteropus aegyptiacus</name>
    <dbReference type="NCBI Taxonomy" id="9407"/>
    <lineage>
        <taxon>Eukaryota</taxon>
        <taxon>Metazoa</taxon>
        <taxon>Chordata</taxon>
        <taxon>Craniata</taxon>
        <taxon>Vertebrata</taxon>
        <taxon>Euteleostomi</taxon>
        <taxon>Mammalia</taxon>
        <taxon>Eutheria</taxon>
        <taxon>Laurasiatheria</taxon>
        <taxon>Chiroptera</taxon>
        <taxon>Yinpterochiroptera</taxon>
        <taxon>Pteropodoidea</taxon>
        <taxon>Pteropodidae</taxon>
        <taxon>Rousettinae</taxon>
        <taxon>Rousettus</taxon>
    </lineage>
</organism>